<reference evidence="1 2" key="1">
    <citation type="submission" date="2016-10" db="EMBL/GenBank/DDBJ databases">
        <authorList>
            <person name="de Groot N.N."/>
        </authorList>
    </citation>
    <scope>NUCLEOTIDE SEQUENCE [LARGE SCALE GENOMIC DNA]</scope>
    <source>
        <strain evidence="1 2">A-4</strain>
    </source>
</reference>
<proteinExistence type="predicted"/>
<name>A0A1G6AKE0_9STRE</name>
<protein>
    <submittedName>
        <fullName evidence="1">Uncharacterized protein</fullName>
    </submittedName>
</protein>
<dbReference type="AlphaFoldDB" id="A0A1G6AKE0"/>
<evidence type="ECO:0000313" key="2">
    <source>
        <dbReference type="Proteomes" id="UP000182508"/>
    </source>
</evidence>
<dbReference type="Proteomes" id="UP000182508">
    <property type="component" value="Unassembled WGS sequence"/>
</dbReference>
<evidence type="ECO:0000313" key="1">
    <source>
        <dbReference type="EMBL" id="SDB08884.1"/>
    </source>
</evidence>
<gene>
    <name evidence="1" type="ORF">SAMN02910293_00440</name>
</gene>
<accession>A0A1G6AKE0</accession>
<dbReference type="RefSeq" id="WP_083331240.1">
    <property type="nucleotide sequence ID" value="NZ_FMXP01000005.1"/>
</dbReference>
<keyword evidence="2" id="KW-1185">Reference proteome</keyword>
<organism evidence="1 2">
    <name type="scientific">Streptococcus henryi</name>
    <dbReference type="NCBI Taxonomy" id="439219"/>
    <lineage>
        <taxon>Bacteria</taxon>
        <taxon>Bacillati</taxon>
        <taxon>Bacillota</taxon>
        <taxon>Bacilli</taxon>
        <taxon>Lactobacillales</taxon>
        <taxon>Streptococcaceae</taxon>
        <taxon>Streptococcus</taxon>
    </lineage>
</organism>
<sequence>MPKPNKFPYSGKMKLIRMQRPRLIVFGDIALNSEKLDYIDRVKFLEPQKTAIFLKIPRFFAAYEEKTIIVKSRFQTVVEKINKYQ</sequence>
<dbReference type="EMBL" id="FMXP01000005">
    <property type="protein sequence ID" value="SDB08884.1"/>
    <property type="molecule type" value="Genomic_DNA"/>
</dbReference>
<dbReference type="STRING" id="439219.SAMN02910293_00440"/>